<keyword evidence="2" id="KW-0677">Repeat</keyword>
<sequence length="338" mass="35002">MLSFSLQAAICLLAASASAQVGYSGIVSPDGNNIQFTHDFAHSIVLSGPSGIVTSDGTNLQLTAGQAALHAASPAAPQPVPQLVISRSVVGPSGIVSPAGNVQFTQEMVDDNVLVGPSGIVTKSGQNIQFNDQGLPRTKRSAGYVLPGGILGHSGIVRTDGTIEQFSHDFVHDILLMGPSGIVTKSGKNIQLTADLHRVKRDLKGPSGMILRDGTQVQFKTGDTTVLLDGPSGVILSDGTLLQRRFKRSLVGPSGMILADGTPVQFKEPFATVLLDGPSGLVLSDGTLVQKRVKRNLVGPSGMILADGTPVQFPAHAEAVVTGPSGIVFSNGQNVQLH</sequence>
<organism evidence="4">
    <name type="scientific">Scylla olivacea</name>
    <name type="common">Orange mud crab</name>
    <name type="synonym">Cancer olivacea</name>
    <dbReference type="NCBI Taxonomy" id="85551"/>
    <lineage>
        <taxon>Eukaryota</taxon>
        <taxon>Metazoa</taxon>
        <taxon>Ecdysozoa</taxon>
        <taxon>Arthropoda</taxon>
        <taxon>Crustacea</taxon>
        <taxon>Multicrustacea</taxon>
        <taxon>Malacostraca</taxon>
        <taxon>Eumalacostraca</taxon>
        <taxon>Eucarida</taxon>
        <taxon>Decapoda</taxon>
        <taxon>Pleocyemata</taxon>
        <taxon>Brachyura</taxon>
        <taxon>Eubrachyura</taxon>
        <taxon>Portunoidea</taxon>
        <taxon>Portunidae</taxon>
        <taxon>Portuninae</taxon>
        <taxon>Scylla</taxon>
    </lineage>
</organism>
<feature type="chain" id="PRO_5006070030" evidence="3">
    <location>
        <begin position="20"/>
        <end position="338"/>
    </location>
</feature>
<dbReference type="AlphaFoldDB" id="A0A0P4VT96"/>
<keyword evidence="1" id="KW-0193">Cuticle</keyword>
<accession>A0A0P4VT96</accession>
<feature type="signal peptide" evidence="3">
    <location>
        <begin position="1"/>
        <end position="19"/>
    </location>
</feature>
<dbReference type="GO" id="GO:0042302">
    <property type="term" value="F:structural constituent of cuticle"/>
    <property type="evidence" value="ECO:0007669"/>
    <property type="project" value="UniProtKB-KW"/>
</dbReference>
<evidence type="ECO:0000256" key="1">
    <source>
        <dbReference type="ARBA" id="ARBA00022460"/>
    </source>
</evidence>
<reference evidence="4" key="1">
    <citation type="submission" date="2015-09" db="EMBL/GenBank/DDBJ databases">
        <title>Scylla olivacea transcriptome.</title>
        <authorList>
            <person name="Ikhwanuddin M."/>
        </authorList>
    </citation>
    <scope>NUCLEOTIDE SEQUENCE</scope>
</reference>
<keyword evidence="3" id="KW-0732">Signal</keyword>
<name>A0A0P4VT96_SCYOL</name>
<dbReference type="Pfam" id="PF08140">
    <property type="entry name" value="Cuticle_1"/>
    <property type="match status" value="6"/>
</dbReference>
<protein>
    <submittedName>
        <fullName evidence="4">Uncharacterized protein</fullName>
    </submittedName>
</protein>
<proteinExistence type="predicted"/>
<evidence type="ECO:0000256" key="3">
    <source>
        <dbReference type="SAM" id="SignalP"/>
    </source>
</evidence>
<evidence type="ECO:0000256" key="2">
    <source>
        <dbReference type="ARBA" id="ARBA00022737"/>
    </source>
</evidence>
<dbReference type="EMBL" id="GDRN01098821">
    <property type="protein sequence ID" value="JAI58882.1"/>
    <property type="molecule type" value="Transcribed_RNA"/>
</dbReference>
<dbReference type="InterPro" id="IPR012539">
    <property type="entry name" value="Cuticle_1"/>
</dbReference>
<evidence type="ECO:0000313" key="4">
    <source>
        <dbReference type="EMBL" id="JAI58882.1"/>
    </source>
</evidence>